<keyword evidence="3" id="KW-1185">Reference proteome</keyword>
<feature type="compositionally biased region" description="Basic residues" evidence="1">
    <location>
        <begin position="159"/>
        <end position="173"/>
    </location>
</feature>
<protein>
    <submittedName>
        <fullName evidence="2">Uncharacterized protein</fullName>
    </submittedName>
</protein>
<reference evidence="2 3" key="1">
    <citation type="submission" date="2016-02" db="EMBL/GenBank/DDBJ databases">
        <title>Genome analysis of coral dinoflagellate symbionts highlights evolutionary adaptations to a symbiotic lifestyle.</title>
        <authorList>
            <person name="Aranda M."/>
            <person name="Li Y."/>
            <person name="Liew Y.J."/>
            <person name="Baumgarten S."/>
            <person name="Simakov O."/>
            <person name="Wilson M."/>
            <person name="Piel J."/>
            <person name="Ashoor H."/>
            <person name="Bougouffa S."/>
            <person name="Bajic V.B."/>
            <person name="Ryu T."/>
            <person name="Ravasi T."/>
            <person name="Bayer T."/>
            <person name="Micklem G."/>
            <person name="Kim H."/>
            <person name="Bhak J."/>
            <person name="Lajeunesse T.C."/>
            <person name="Voolstra C.R."/>
        </authorList>
    </citation>
    <scope>NUCLEOTIDE SEQUENCE [LARGE SCALE GENOMIC DNA]</scope>
    <source>
        <strain evidence="2 3">CCMP2467</strain>
    </source>
</reference>
<name>A0A1Q9C5L9_SYMMI</name>
<dbReference type="AlphaFoldDB" id="A0A1Q9C5L9"/>
<proteinExistence type="predicted"/>
<accession>A0A1Q9C5L9</accession>
<dbReference type="EMBL" id="LSRX01001645">
    <property type="protein sequence ID" value="OLP78210.1"/>
    <property type="molecule type" value="Genomic_DNA"/>
</dbReference>
<sequence>MFISQARSATDVTVGEAAAAGFCGETTGDLRQEFMQRLCCGDSRGGRPSGRLALKEVKPTVQRYDDRPYHMLCGHAKDAAENPELMAGLANVLKEASAALARLGGSKASSQVASIDAKVNIKEAASALAQVASALDDTSPAASKIPTLSDKLSAIAKGGRGRSRSRSRSRRSSQSKGQPAVGGSEEDVRSFVAEHGLDEWLIEVLMMLSPRKRSSVLHPPLNVERARNPNGVVMSRVKQVASVDQRIQMFIKVNDLGEGVVDRLSGLTSEQCEAVMESGLKIQRAANPSGVAMSRISEALRTISSRGGRPITLHPRESGESREGRSRRHSKSRRRRGDRGEKREDDLPQDVRRLVEELGLESWCGEVLRRLSLWQRQSVVRELGNMNGVRNPSGVVMSRIKTVITPEELLAIFVDLNGLDRAVEAKLWELTPEQRTEVLAPGIFVQNVRNTSTAVRSRIANVLEGRNAMGPRHDGSDRDRRKGQVDLVLYWSHAAVRGGDSSEGDSTSEGLQQLEVLWKSPLGRTASSVSPYRPQLISWSRLPEDLAEMPEAGEWLVEVKLHGARIGSRSFFVCAERCKGLDPGTVRRYFAMT</sequence>
<comment type="caution">
    <text evidence="2">The sequence shown here is derived from an EMBL/GenBank/DDBJ whole genome shotgun (WGS) entry which is preliminary data.</text>
</comment>
<gene>
    <name evidence="2" type="ORF">AK812_SmicGene41641</name>
</gene>
<evidence type="ECO:0000256" key="1">
    <source>
        <dbReference type="SAM" id="MobiDB-lite"/>
    </source>
</evidence>
<evidence type="ECO:0000313" key="3">
    <source>
        <dbReference type="Proteomes" id="UP000186817"/>
    </source>
</evidence>
<feature type="region of interest" description="Disordered" evidence="1">
    <location>
        <begin position="152"/>
        <end position="187"/>
    </location>
</feature>
<evidence type="ECO:0000313" key="2">
    <source>
        <dbReference type="EMBL" id="OLP78210.1"/>
    </source>
</evidence>
<organism evidence="2 3">
    <name type="scientific">Symbiodinium microadriaticum</name>
    <name type="common">Dinoflagellate</name>
    <name type="synonym">Zooxanthella microadriatica</name>
    <dbReference type="NCBI Taxonomy" id="2951"/>
    <lineage>
        <taxon>Eukaryota</taxon>
        <taxon>Sar</taxon>
        <taxon>Alveolata</taxon>
        <taxon>Dinophyceae</taxon>
        <taxon>Suessiales</taxon>
        <taxon>Symbiodiniaceae</taxon>
        <taxon>Symbiodinium</taxon>
    </lineage>
</organism>
<feature type="compositionally biased region" description="Basic residues" evidence="1">
    <location>
        <begin position="325"/>
        <end position="337"/>
    </location>
</feature>
<feature type="region of interest" description="Disordered" evidence="1">
    <location>
        <begin position="304"/>
        <end position="345"/>
    </location>
</feature>
<dbReference type="Proteomes" id="UP000186817">
    <property type="component" value="Unassembled WGS sequence"/>
</dbReference>
<feature type="compositionally biased region" description="Basic and acidic residues" evidence="1">
    <location>
        <begin position="314"/>
        <end position="324"/>
    </location>
</feature>
<dbReference type="OrthoDB" id="437832at2759"/>